<dbReference type="EMBL" id="CCSD01000046">
    <property type="protein sequence ID" value="CDZ87924.1"/>
    <property type="molecule type" value="Genomic_DNA"/>
</dbReference>
<dbReference type="InterPro" id="IPR036188">
    <property type="entry name" value="FAD/NAD-bd_sf"/>
</dbReference>
<dbReference type="OrthoDB" id="4477108at2"/>
<organism evidence="1 2">
    <name type="scientific">Rhodococcus ruber</name>
    <dbReference type="NCBI Taxonomy" id="1830"/>
    <lineage>
        <taxon>Bacteria</taxon>
        <taxon>Bacillati</taxon>
        <taxon>Actinomycetota</taxon>
        <taxon>Actinomycetes</taxon>
        <taxon>Mycobacteriales</taxon>
        <taxon>Nocardiaceae</taxon>
        <taxon>Rhodococcus</taxon>
    </lineage>
</organism>
<dbReference type="Proteomes" id="UP000042997">
    <property type="component" value="Unassembled WGS sequence"/>
</dbReference>
<evidence type="ECO:0000313" key="1">
    <source>
        <dbReference type="EMBL" id="CDZ87924.1"/>
    </source>
</evidence>
<dbReference type="eggNOG" id="ENOG5031EH2">
    <property type="taxonomic scope" value="Bacteria"/>
</dbReference>
<proteinExistence type="predicted"/>
<dbReference type="RefSeq" id="WP_017679770.1">
    <property type="nucleotide sequence ID" value="NZ_CP023714.1"/>
</dbReference>
<reference evidence="1 2" key="1">
    <citation type="journal article" date="2014" name="Genome Announc.">
        <title>Draft Genome Sequence of Propane- and Butane-Oxidizing Actinobacterium Rhodococcus ruber IEGM 231.</title>
        <authorList>
            <person name="Ivshina I.B."/>
            <person name="Kuyukina M.S."/>
            <person name="Krivoruchko A.V."/>
            <person name="Barbe V."/>
            <person name="Fischer C."/>
        </authorList>
    </citation>
    <scope>NUCLEOTIDE SEQUENCE [LARGE SCALE GENOMIC DNA]</scope>
</reference>
<dbReference type="Gene3D" id="3.50.50.60">
    <property type="entry name" value="FAD/NAD(P)-binding domain"/>
    <property type="match status" value="1"/>
</dbReference>
<gene>
    <name evidence="1" type="ORF">RHRU231_360044</name>
</gene>
<dbReference type="AlphaFoldDB" id="A0A098BGU4"/>
<protein>
    <submittedName>
        <fullName evidence="1">Uncharacterized protein</fullName>
    </submittedName>
</protein>
<sequence>MTTASTFVVPAPVPEFDAVVLGHSFASRRAATRLRDEVRLAVLEADEATAARYDEVDHRWEIVDGATVVARAKFVVDGDGTLPLHGRDGARCTATTLTENGFPNLFRPATTAHPDPVGYTVACLGHMRDYGHDYVERRARVPICDDDFPELSFDRPTPQFWVG</sequence>
<evidence type="ECO:0000313" key="2">
    <source>
        <dbReference type="Proteomes" id="UP000042997"/>
    </source>
</evidence>
<accession>A0A098BGU4</accession>
<name>A0A098BGU4_9NOCA</name>